<dbReference type="AlphaFoldDB" id="A0A5B0R460"/>
<organism evidence="2 3">
    <name type="scientific">Puccinia graminis f. sp. tritici</name>
    <dbReference type="NCBI Taxonomy" id="56615"/>
    <lineage>
        <taxon>Eukaryota</taxon>
        <taxon>Fungi</taxon>
        <taxon>Dikarya</taxon>
        <taxon>Basidiomycota</taxon>
        <taxon>Pucciniomycotina</taxon>
        <taxon>Pucciniomycetes</taxon>
        <taxon>Pucciniales</taxon>
        <taxon>Pucciniaceae</taxon>
        <taxon>Puccinia</taxon>
    </lineage>
</organism>
<keyword evidence="3" id="KW-1185">Reference proteome</keyword>
<feature type="region of interest" description="Disordered" evidence="1">
    <location>
        <begin position="1"/>
        <end position="34"/>
    </location>
</feature>
<gene>
    <name evidence="2" type="ORF">PGT21_037115</name>
</gene>
<feature type="compositionally biased region" description="Acidic residues" evidence="1">
    <location>
        <begin position="498"/>
        <end position="511"/>
    </location>
</feature>
<feature type="compositionally biased region" description="Polar residues" evidence="1">
    <location>
        <begin position="111"/>
        <end position="120"/>
    </location>
</feature>
<name>A0A5B0R460_PUCGR</name>
<comment type="caution">
    <text evidence="2">The sequence shown here is derived from an EMBL/GenBank/DDBJ whole genome shotgun (WGS) entry which is preliminary data.</text>
</comment>
<feature type="region of interest" description="Disordered" evidence="1">
    <location>
        <begin position="402"/>
        <end position="423"/>
    </location>
</feature>
<dbReference type="EMBL" id="VSWC01000001">
    <property type="protein sequence ID" value="KAA1120073.1"/>
    <property type="molecule type" value="Genomic_DNA"/>
</dbReference>
<feature type="compositionally biased region" description="Polar residues" evidence="1">
    <location>
        <begin position="1"/>
        <end position="29"/>
    </location>
</feature>
<feature type="region of interest" description="Disordered" evidence="1">
    <location>
        <begin position="496"/>
        <end position="577"/>
    </location>
</feature>
<feature type="compositionally biased region" description="Acidic residues" evidence="1">
    <location>
        <begin position="526"/>
        <end position="546"/>
    </location>
</feature>
<sequence length="587" mass="66735">MNFPNNSDSSGLSSEFQQFITNSMNQTSEQLQAMQQALAEKDEMIRQLLKLGKMQLADQQGNSSEGPQVGTHSAPKSGLPISENTPPNKGKSVKRAVSGPSKLNNPKGASKGNTGTPTRSNNKRRESTPKTVTPKKPNQVLALYAHIKILWGLTEKRPIPPAPQPDILQEFYHRFSDSHQIENVVNNVNSPAMVPKDQIETLKDMVAGRKNIASGIVHVEEQFIDYARTCLARMGLRVWGPNLDETQDSLLNSACRISAVSTFRQVAAVGAYDFMSINKTYLNEFNLLYQCYNHYVHHVMLERFKKEQKEGGKYHAEEEKKAIQKARERLRDARYKFAVEHDFPPRYQKIIGDIHSHSDDEYNAKNKVYVIKTLPFRSKTANTFFRRLDKVMIDTNLVRGKRSQQRRRALPTKPQPTVFPRAPKRLPLDFYDPEWFNELQPNIKDIVADTNSVAFFPEPANILRGNRHADEKLSDKRFTEKYWDKVTSKYNLDHIINNEDDNSSDDEDNDDASYHGNEIDLANTSGEEEEEPDEQEEDVAFIDDQEPQAGPSNTNHEDSSDDDGAYDNNNKMLVDDDNVAFANTWAA</sequence>
<dbReference type="OrthoDB" id="2506864at2759"/>
<accession>A0A5B0R460</accession>
<evidence type="ECO:0000313" key="2">
    <source>
        <dbReference type="EMBL" id="KAA1120073.1"/>
    </source>
</evidence>
<protein>
    <submittedName>
        <fullName evidence="2">Uncharacterized protein</fullName>
    </submittedName>
</protein>
<proteinExistence type="predicted"/>
<evidence type="ECO:0000313" key="3">
    <source>
        <dbReference type="Proteomes" id="UP000324748"/>
    </source>
</evidence>
<dbReference type="Proteomes" id="UP000324748">
    <property type="component" value="Unassembled WGS sequence"/>
</dbReference>
<evidence type="ECO:0000256" key="1">
    <source>
        <dbReference type="SAM" id="MobiDB-lite"/>
    </source>
</evidence>
<reference evidence="2 3" key="1">
    <citation type="submission" date="2019-05" db="EMBL/GenBank/DDBJ databases">
        <title>Emergence of the Ug99 lineage of the wheat stem rust pathogen through somatic hybridization.</title>
        <authorList>
            <person name="Li F."/>
            <person name="Upadhyaya N.M."/>
            <person name="Sperschneider J."/>
            <person name="Matny O."/>
            <person name="Nguyen-Phuc H."/>
            <person name="Mago R."/>
            <person name="Raley C."/>
            <person name="Miller M.E."/>
            <person name="Silverstein K.A.T."/>
            <person name="Henningsen E."/>
            <person name="Hirsch C.D."/>
            <person name="Visser B."/>
            <person name="Pretorius Z.A."/>
            <person name="Steffenson B.J."/>
            <person name="Schwessinger B."/>
            <person name="Dodds P.N."/>
            <person name="Figueroa M."/>
        </authorList>
    </citation>
    <scope>NUCLEOTIDE SEQUENCE [LARGE SCALE GENOMIC DNA]</scope>
    <source>
        <strain evidence="2">21-0</strain>
    </source>
</reference>
<feature type="region of interest" description="Disordered" evidence="1">
    <location>
        <begin position="56"/>
        <end position="137"/>
    </location>
</feature>
<feature type="compositionally biased region" description="Polar residues" evidence="1">
    <location>
        <begin position="57"/>
        <end position="66"/>
    </location>
</feature>